<feature type="domain" description="SLH" evidence="6">
    <location>
        <begin position="624"/>
        <end position="684"/>
    </location>
</feature>
<dbReference type="RefSeq" id="WP_162292785.1">
    <property type="nucleotide sequence ID" value="NZ_CP016809.1"/>
</dbReference>
<dbReference type="Pfam" id="PF12733">
    <property type="entry name" value="Cadherin-like"/>
    <property type="match status" value="2"/>
</dbReference>
<accession>A0A1B2DZA6</accession>
<feature type="signal peptide" evidence="5">
    <location>
        <begin position="1"/>
        <end position="37"/>
    </location>
</feature>
<feature type="domain" description="SLH" evidence="6">
    <location>
        <begin position="560"/>
        <end position="623"/>
    </location>
</feature>
<proteinExistence type="predicted"/>
<reference evidence="7" key="1">
    <citation type="submission" date="2016-08" db="EMBL/GenBank/DDBJ databases">
        <title>Complete Genome Seqeunce of Paenibacillus sp. nov. IHBB 9852 from high altitute lake of Indian trans-Himalayas.</title>
        <authorList>
            <person name="Kiran S."/>
            <person name="Swarnkar M.K."/>
            <person name="Rana A."/>
            <person name="Tewari R."/>
            <person name="Gulati A."/>
        </authorList>
    </citation>
    <scope>NUCLEOTIDE SEQUENCE [LARGE SCALE GENOMIC DNA]</scope>
    <source>
        <strain evidence="7">IHBB 9852</strain>
    </source>
</reference>
<feature type="chain" id="PRO_5008535436" description="SLH domain-containing protein" evidence="5">
    <location>
        <begin position="38"/>
        <end position="742"/>
    </location>
</feature>
<dbReference type="Pfam" id="PF24517">
    <property type="entry name" value="CBM96"/>
    <property type="match status" value="1"/>
</dbReference>
<evidence type="ECO:0000256" key="3">
    <source>
        <dbReference type="ARBA" id="ARBA00022729"/>
    </source>
</evidence>
<dbReference type="AlphaFoldDB" id="A0A1B2DZA6"/>
<dbReference type="Pfam" id="PF02368">
    <property type="entry name" value="Big_2"/>
    <property type="match status" value="1"/>
</dbReference>
<dbReference type="KEGG" id="pib:BBD41_10780"/>
<feature type="compositionally biased region" description="Basic and acidic residues" evidence="4">
    <location>
        <begin position="538"/>
        <end position="549"/>
    </location>
</feature>
<dbReference type="EMBL" id="CP016809">
    <property type="protein sequence ID" value="ANY73033.1"/>
    <property type="molecule type" value="Genomic_DNA"/>
</dbReference>
<protein>
    <recommendedName>
        <fullName evidence="6">SLH domain-containing protein</fullName>
    </recommendedName>
</protein>
<dbReference type="SMART" id="SM00635">
    <property type="entry name" value="BID_2"/>
    <property type="match status" value="1"/>
</dbReference>
<comment type="subcellular location">
    <subcellularLocation>
        <location evidence="1">Secreted</location>
    </subcellularLocation>
</comment>
<dbReference type="Gene3D" id="2.60.40.1080">
    <property type="match status" value="1"/>
</dbReference>
<evidence type="ECO:0000259" key="6">
    <source>
        <dbReference type="PROSITE" id="PS51272"/>
    </source>
</evidence>
<keyword evidence="2" id="KW-0964">Secreted</keyword>
<dbReference type="InterPro" id="IPR008964">
    <property type="entry name" value="Invasin/intimin_cell_adhesion"/>
</dbReference>
<dbReference type="Gene3D" id="2.60.40.10">
    <property type="entry name" value="Immunoglobulins"/>
    <property type="match status" value="1"/>
</dbReference>
<keyword evidence="3 5" id="KW-0732">Signal</keyword>
<evidence type="ECO:0000313" key="7">
    <source>
        <dbReference type="EMBL" id="ANY73033.1"/>
    </source>
</evidence>
<evidence type="ECO:0000256" key="2">
    <source>
        <dbReference type="ARBA" id="ARBA00022525"/>
    </source>
</evidence>
<dbReference type="InterPro" id="IPR001119">
    <property type="entry name" value="SLH_dom"/>
</dbReference>
<evidence type="ECO:0000256" key="4">
    <source>
        <dbReference type="SAM" id="MobiDB-lite"/>
    </source>
</evidence>
<organism evidence="7">
    <name type="scientific">Paenibacillus ihbetae</name>
    <dbReference type="NCBI Taxonomy" id="1870820"/>
    <lineage>
        <taxon>Bacteria</taxon>
        <taxon>Bacillati</taxon>
        <taxon>Bacillota</taxon>
        <taxon>Bacilli</taxon>
        <taxon>Bacillales</taxon>
        <taxon>Paenibacillaceae</taxon>
        <taxon>Paenibacillus</taxon>
    </lineage>
</organism>
<name>A0A1B2DZA6_9BACL</name>
<dbReference type="PROSITE" id="PS51272">
    <property type="entry name" value="SLH"/>
    <property type="match status" value="3"/>
</dbReference>
<dbReference type="PANTHER" id="PTHR43308">
    <property type="entry name" value="OUTER MEMBRANE PROTEIN ALPHA-RELATED"/>
    <property type="match status" value="1"/>
</dbReference>
<dbReference type="PANTHER" id="PTHR43308:SF5">
    <property type="entry name" value="S-LAYER PROTEIN _ PEPTIDOGLYCAN ENDO-BETA-N-ACETYLGLUCOSAMINIDASE"/>
    <property type="match status" value="1"/>
</dbReference>
<evidence type="ECO:0000256" key="5">
    <source>
        <dbReference type="SAM" id="SignalP"/>
    </source>
</evidence>
<feature type="domain" description="SLH" evidence="6">
    <location>
        <begin position="685"/>
        <end position="742"/>
    </location>
</feature>
<dbReference type="Pfam" id="PF00395">
    <property type="entry name" value="SLH"/>
    <property type="match status" value="3"/>
</dbReference>
<feature type="region of interest" description="Disordered" evidence="4">
    <location>
        <begin position="508"/>
        <end position="563"/>
    </location>
</feature>
<dbReference type="InterPro" id="IPR055372">
    <property type="entry name" value="CBM96"/>
</dbReference>
<dbReference type="InterPro" id="IPR051465">
    <property type="entry name" value="Cell_Envelope_Struct_Comp"/>
</dbReference>
<feature type="compositionally biased region" description="Gly residues" evidence="4">
    <location>
        <begin position="517"/>
        <end position="527"/>
    </location>
</feature>
<dbReference type="NCBIfam" id="NF033679">
    <property type="entry name" value="DNRLRE_dom"/>
    <property type="match status" value="1"/>
</dbReference>
<dbReference type="InterPro" id="IPR013783">
    <property type="entry name" value="Ig-like_fold"/>
</dbReference>
<evidence type="ECO:0000256" key="1">
    <source>
        <dbReference type="ARBA" id="ARBA00004613"/>
    </source>
</evidence>
<dbReference type="SUPFAM" id="SSF49373">
    <property type="entry name" value="Invasin/intimin cell-adhesion fragments"/>
    <property type="match status" value="1"/>
</dbReference>
<dbReference type="InterPro" id="IPR003343">
    <property type="entry name" value="Big_2"/>
</dbReference>
<sequence length="742" mass="78668">MQTSPRRPFQQSVSFILCVTLLLSSWVVVSFPTTASAAPATVTKVLQEGVDGYTGMSSATVSSLKPDTPSPGISVLTRRDYGDYGDSRPFFKIDLPSIPQNATITDAKFELSALPFGNSGNGTVSVDVYRVAQDWNESSITWNTSITNPIYDSIPYSTKPIGCAGNSAICSFDLTGLVQQWVEGTSENYGFMLKVADEIPSVNWSRGFHPETFYVVSLRPKLTITYTVAATGVDVTPSTLSLIRGGSTEQLIATVLPDTAMNKNVTWSSSDPAIATVDASGVVTPVGRGTATITVTTEDGSFTDTSTVTVSEPTDLSQLTLSKGTLSPAFEAGTTHYTAAVTNDVYSLTVTPITVDAHATMTVNGHLVKSGTPSEAIQLNVGDNEITVTVTAQDGTTNTYMVKVTRAASNSADLTNVELSKGTLTPAFASGTTAYAAAVTNDVYKLTITATTLDANSTVTVNGQPVKSGTPSEAIELNVGDNKIVVTVTAQDGITTKTYTIVVTRLNASSPAPDNGGHSGSYNGGSSSGPPVSPVNPSEDKTDEPKDTETPSEGSNGAACPQLTWTDTRSHWARPYIDTASQLCIIKGVSSDKLLPDEEVTRLQFALMVARAMKLQPVDHTGVLEAYQDREDIPAWASEELSAAIQAGIIEGYNDDMLRPNKKISRAELITMLIRGQGLSAANAATSFKDDAEIPAWAKGYVRYAEQLGVIEGRSNNRFEPSSTATRAEAVVILVRMLQDKQ</sequence>
<dbReference type="InterPro" id="IPR025883">
    <property type="entry name" value="Cadherin-like_domain"/>
</dbReference>
<gene>
    <name evidence="7" type="ORF">BBD41_10780</name>
</gene>
<dbReference type="Gene3D" id="2.60.120.970">
    <property type="match status" value="1"/>
</dbReference>